<evidence type="ECO:0000259" key="1">
    <source>
        <dbReference type="Pfam" id="PF09836"/>
    </source>
</evidence>
<reference evidence="2" key="1">
    <citation type="submission" date="2021-11" db="EMBL/GenBank/DDBJ databases">
        <title>Vibrio ZSDE26 sp. nov. and Vibrio ZSDZ34 sp. nov., isolated from coastal seawater in Qingdao.</title>
        <authorList>
            <person name="Zhang P."/>
        </authorList>
    </citation>
    <scope>NUCLEOTIDE SEQUENCE</scope>
    <source>
        <strain evidence="2">ZSDE26</strain>
    </source>
</reference>
<keyword evidence="2" id="KW-0238">DNA-binding</keyword>
<dbReference type="Pfam" id="PF09836">
    <property type="entry name" value="DUF2063"/>
    <property type="match status" value="1"/>
</dbReference>
<sequence>MNTSLAQVQQQFAKALHYQATGEECQIVSDHFSADERIQIYRNNFIISLSEVLEATYPMTLELVGEECFTQLSRQHVLSQPLQSGDVTHYGAAFSDTIEQFPTVLEAAPYLAEVARFEWSLDKAQQAFSLANSSISVQPLANLAQLTSDEYSLLRFHLAPSVIPFASRYALFSLNLALQNEQLEHLDINAPETGVIACHPNGVPWNTVLDSEQHQLLMNLQAESTLAEIDESLLTHLETLIQLNLVVGFTITKHEEEHHE</sequence>
<keyword evidence="3" id="KW-1185">Reference proteome</keyword>
<dbReference type="AlphaFoldDB" id="A0A9X2BN30"/>
<dbReference type="RefSeq" id="WP_248010591.1">
    <property type="nucleotide sequence ID" value="NZ_JAJHVV010000016.1"/>
</dbReference>
<protein>
    <submittedName>
        <fullName evidence="2">DNA-binding domain-containing protein</fullName>
    </submittedName>
</protein>
<proteinExistence type="predicted"/>
<dbReference type="GO" id="GO:0003677">
    <property type="term" value="F:DNA binding"/>
    <property type="evidence" value="ECO:0007669"/>
    <property type="project" value="UniProtKB-KW"/>
</dbReference>
<gene>
    <name evidence="2" type="ORF">KP803_19870</name>
</gene>
<accession>A0A9X2BN30</accession>
<dbReference type="Proteomes" id="UP001139559">
    <property type="component" value="Unassembled WGS sequence"/>
</dbReference>
<dbReference type="InterPro" id="IPR044922">
    <property type="entry name" value="DUF2063_N_sf"/>
</dbReference>
<dbReference type="Gene3D" id="1.10.150.690">
    <property type="entry name" value="DUF2063"/>
    <property type="match status" value="1"/>
</dbReference>
<dbReference type="EMBL" id="JAJHVV010000016">
    <property type="protein sequence ID" value="MCK6265523.1"/>
    <property type="molecule type" value="Genomic_DNA"/>
</dbReference>
<organism evidence="2 3">
    <name type="scientific">Vibrio amylolyticus</name>
    <dbReference type="NCBI Taxonomy" id="2847292"/>
    <lineage>
        <taxon>Bacteria</taxon>
        <taxon>Pseudomonadati</taxon>
        <taxon>Pseudomonadota</taxon>
        <taxon>Gammaproteobacteria</taxon>
        <taxon>Vibrionales</taxon>
        <taxon>Vibrionaceae</taxon>
        <taxon>Vibrio</taxon>
    </lineage>
</organism>
<comment type="caution">
    <text evidence="2">The sequence shown here is derived from an EMBL/GenBank/DDBJ whole genome shotgun (WGS) entry which is preliminary data.</text>
</comment>
<evidence type="ECO:0000313" key="2">
    <source>
        <dbReference type="EMBL" id="MCK6265523.1"/>
    </source>
</evidence>
<dbReference type="InterPro" id="IPR018640">
    <property type="entry name" value="DUF2063"/>
</dbReference>
<feature type="domain" description="Putative DNA-binding" evidence="1">
    <location>
        <begin position="7"/>
        <end position="96"/>
    </location>
</feature>
<name>A0A9X2BN30_9VIBR</name>
<evidence type="ECO:0000313" key="3">
    <source>
        <dbReference type="Proteomes" id="UP001139559"/>
    </source>
</evidence>